<dbReference type="AlphaFoldDB" id="A0A1Z5HP57"/>
<keyword evidence="3" id="KW-1185">Reference proteome</keyword>
<evidence type="ECO:0000313" key="2">
    <source>
        <dbReference type="EMBL" id="GAW91218.1"/>
    </source>
</evidence>
<proteinExistence type="predicted"/>
<evidence type="ECO:0000256" key="1">
    <source>
        <dbReference type="SAM" id="MobiDB-lite"/>
    </source>
</evidence>
<feature type="region of interest" description="Disordered" evidence="1">
    <location>
        <begin position="1"/>
        <end position="70"/>
    </location>
</feature>
<reference evidence="3" key="1">
    <citation type="journal article" date="2017" name="Appl. Environ. Microbiol.">
        <title>Genomic analysis of Calderihabitans maritimus KKC1, a thermophilic hydrogenogenic carboxydotrophic bacterium isolated from marine sediment.</title>
        <authorList>
            <person name="Omae K."/>
            <person name="Yoneda Y."/>
            <person name="Fukuyama Y."/>
            <person name="Yoshida T."/>
            <person name="Sako Y."/>
        </authorList>
    </citation>
    <scope>NUCLEOTIDE SEQUENCE [LARGE SCALE GENOMIC DNA]</scope>
    <source>
        <strain evidence="3">KKC1</strain>
    </source>
</reference>
<dbReference type="EMBL" id="BDGJ01000010">
    <property type="protein sequence ID" value="GAW91218.1"/>
    <property type="molecule type" value="Genomic_DNA"/>
</dbReference>
<organism evidence="2 3">
    <name type="scientific">Calderihabitans maritimus</name>
    <dbReference type="NCBI Taxonomy" id="1246530"/>
    <lineage>
        <taxon>Bacteria</taxon>
        <taxon>Bacillati</taxon>
        <taxon>Bacillota</taxon>
        <taxon>Clostridia</taxon>
        <taxon>Neomoorellales</taxon>
        <taxon>Calderihabitantaceae</taxon>
        <taxon>Calderihabitans</taxon>
    </lineage>
</organism>
<gene>
    <name evidence="2" type="ORF">KKC1_03800</name>
</gene>
<sequence length="70" mass="7997">MVDARKTNKKEEPRKHYKDLALVPELTGSGTMINLDAHSEPPEAPKNWVPNTPEERKKHEKGEKGKPRPE</sequence>
<protein>
    <submittedName>
        <fullName evidence="2">Uncharacterized protein</fullName>
    </submittedName>
</protein>
<dbReference type="Proteomes" id="UP000197032">
    <property type="component" value="Unassembled WGS sequence"/>
</dbReference>
<feature type="compositionally biased region" description="Basic and acidic residues" evidence="1">
    <location>
        <begin position="1"/>
        <end position="14"/>
    </location>
</feature>
<feature type="compositionally biased region" description="Basic and acidic residues" evidence="1">
    <location>
        <begin position="53"/>
        <end position="70"/>
    </location>
</feature>
<dbReference type="RefSeq" id="WP_088552792.1">
    <property type="nucleotide sequence ID" value="NZ_BDGJ01000010.1"/>
</dbReference>
<comment type="caution">
    <text evidence="2">The sequence shown here is derived from an EMBL/GenBank/DDBJ whole genome shotgun (WGS) entry which is preliminary data.</text>
</comment>
<accession>A0A1Z5HP57</accession>
<evidence type="ECO:0000313" key="3">
    <source>
        <dbReference type="Proteomes" id="UP000197032"/>
    </source>
</evidence>
<name>A0A1Z5HP57_9FIRM</name>